<proteinExistence type="predicted"/>
<feature type="region of interest" description="Disordered" evidence="1">
    <location>
        <begin position="57"/>
        <end position="92"/>
    </location>
</feature>
<dbReference type="AlphaFoldDB" id="A0A9D4ILF1"/>
<dbReference type="EMBL" id="JAIWYP010000009">
    <property type="protein sequence ID" value="KAH3775818.1"/>
    <property type="molecule type" value="Genomic_DNA"/>
</dbReference>
<accession>A0A9D4ILF1</accession>
<keyword evidence="3" id="KW-1185">Reference proteome</keyword>
<protein>
    <submittedName>
        <fullName evidence="2">Uncharacterized protein</fullName>
    </submittedName>
</protein>
<name>A0A9D4ILF1_DREPO</name>
<evidence type="ECO:0000313" key="3">
    <source>
        <dbReference type="Proteomes" id="UP000828390"/>
    </source>
</evidence>
<reference evidence="2" key="2">
    <citation type="submission" date="2020-11" db="EMBL/GenBank/DDBJ databases">
        <authorList>
            <person name="McCartney M.A."/>
            <person name="Auch B."/>
            <person name="Kono T."/>
            <person name="Mallez S."/>
            <person name="Becker A."/>
            <person name="Gohl D.M."/>
            <person name="Silverstein K.A.T."/>
            <person name="Koren S."/>
            <person name="Bechman K.B."/>
            <person name="Herman A."/>
            <person name="Abrahante J.E."/>
            <person name="Garbe J."/>
        </authorList>
    </citation>
    <scope>NUCLEOTIDE SEQUENCE</scope>
    <source>
        <strain evidence="2">Duluth1</strain>
        <tissue evidence="2">Whole animal</tissue>
    </source>
</reference>
<reference evidence="2" key="1">
    <citation type="journal article" date="2019" name="bioRxiv">
        <title>The Genome of the Zebra Mussel, Dreissena polymorpha: A Resource for Invasive Species Research.</title>
        <authorList>
            <person name="McCartney M.A."/>
            <person name="Auch B."/>
            <person name="Kono T."/>
            <person name="Mallez S."/>
            <person name="Zhang Y."/>
            <person name="Obille A."/>
            <person name="Becker A."/>
            <person name="Abrahante J.E."/>
            <person name="Garbe J."/>
            <person name="Badalamenti J.P."/>
            <person name="Herman A."/>
            <person name="Mangelson H."/>
            <person name="Liachko I."/>
            <person name="Sullivan S."/>
            <person name="Sone E.D."/>
            <person name="Koren S."/>
            <person name="Silverstein K.A.T."/>
            <person name="Beckman K.B."/>
            <person name="Gohl D.M."/>
        </authorList>
    </citation>
    <scope>NUCLEOTIDE SEQUENCE</scope>
    <source>
        <strain evidence="2">Duluth1</strain>
        <tissue evidence="2">Whole animal</tissue>
    </source>
</reference>
<comment type="caution">
    <text evidence="2">The sequence shown here is derived from an EMBL/GenBank/DDBJ whole genome shotgun (WGS) entry which is preliminary data.</text>
</comment>
<organism evidence="2 3">
    <name type="scientific">Dreissena polymorpha</name>
    <name type="common">Zebra mussel</name>
    <name type="synonym">Mytilus polymorpha</name>
    <dbReference type="NCBI Taxonomy" id="45954"/>
    <lineage>
        <taxon>Eukaryota</taxon>
        <taxon>Metazoa</taxon>
        <taxon>Spiralia</taxon>
        <taxon>Lophotrochozoa</taxon>
        <taxon>Mollusca</taxon>
        <taxon>Bivalvia</taxon>
        <taxon>Autobranchia</taxon>
        <taxon>Heteroconchia</taxon>
        <taxon>Euheterodonta</taxon>
        <taxon>Imparidentia</taxon>
        <taxon>Neoheterodontei</taxon>
        <taxon>Myida</taxon>
        <taxon>Dreissenoidea</taxon>
        <taxon>Dreissenidae</taxon>
        <taxon>Dreissena</taxon>
    </lineage>
</organism>
<evidence type="ECO:0000256" key="1">
    <source>
        <dbReference type="SAM" id="MobiDB-lite"/>
    </source>
</evidence>
<sequence>MLHTSKSLKVSPRVRFLEPPHAVSTVSAATRASQVPGAEFILQSKCLQEFPYFDDARPPPALADYAADDDSHDDGGEDDNAGNDDTGYGRRREAVGHGFVRIVGTVVDAVTPE</sequence>
<evidence type="ECO:0000313" key="2">
    <source>
        <dbReference type="EMBL" id="KAH3775818.1"/>
    </source>
</evidence>
<gene>
    <name evidence="2" type="ORF">DPMN_177225</name>
</gene>
<dbReference type="Proteomes" id="UP000828390">
    <property type="component" value="Unassembled WGS sequence"/>
</dbReference>
<feature type="compositionally biased region" description="Acidic residues" evidence="1">
    <location>
        <begin position="66"/>
        <end position="82"/>
    </location>
</feature>